<keyword evidence="1" id="KW-0436">Ligase</keyword>
<proteinExistence type="predicted"/>
<dbReference type="Pfam" id="PF02655">
    <property type="entry name" value="ATP-grasp_3"/>
    <property type="match status" value="1"/>
</dbReference>
<evidence type="ECO:0000313" key="7">
    <source>
        <dbReference type="Proteomes" id="UP000323380"/>
    </source>
</evidence>
<dbReference type="InterPro" id="IPR011761">
    <property type="entry name" value="ATP-grasp"/>
</dbReference>
<dbReference type="InterPro" id="IPR040570">
    <property type="entry name" value="LAL_C2"/>
</dbReference>
<dbReference type="PROSITE" id="PS50975">
    <property type="entry name" value="ATP_GRASP"/>
    <property type="match status" value="1"/>
</dbReference>
<protein>
    <submittedName>
        <fullName evidence="6">ATP-grasp domain-containing protein</fullName>
    </submittedName>
</protein>
<dbReference type="PANTHER" id="PTHR43585">
    <property type="entry name" value="FUMIPYRROLE BIOSYNTHESIS PROTEIN C"/>
    <property type="match status" value="1"/>
</dbReference>
<evidence type="ECO:0000313" key="6">
    <source>
        <dbReference type="EMBL" id="TYB42784.1"/>
    </source>
</evidence>
<dbReference type="RefSeq" id="WP_067889969.1">
    <property type="nucleotide sequence ID" value="NZ_VSFG01000007.1"/>
</dbReference>
<evidence type="ECO:0000256" key="4">
    <source>
        <dbReference type="PROSITE-ProRule" id="PRU00409"/>
    </source>
</evidence>
<dbReference type="SUPFAM" id="SSF56059">
    <property type="entry name" value="Glutathione synthetase ATP-binding domain-like"/>
    <property type="match status" value="1"/>
</dbReference>
<evidence type="ECO:0000256" key="2">
    <source>
        <dbReference type="ARBA" id="ARBA00022741"/>
    </source>
</evidence>
<evidence type="ECO:0000259" key="5">
    <source>
        <dbReference type="PROSITE" id="PS50975"/>
    </source>
</evidence>
<dbReference type="PANTHER" id="PTHR43585:SF2">
    <property type="entry name" value="ATP-GRASP ENZYME FSQD"/>
    <property type="match status" value="1"/>
</dbReference>
<sequence length="416" mass="42800">MKPLVLVVYDRGSAGPLEIAAAARGVCDVVFVCDPAAAHVAGALPALRSAAPVVDAGSDPGAVARAVAPLRPAGITTFSEYRIGLTAGVAARLGLDYHDPGTALALGDKLHQRRALDRAGLPGPRHREAADAAALADAAARLGFPAVVKPRRGAGSASTYRVAGPADVADIASRAVPAGGYLVEELLEGDPAAAGPGWGDYVSVESVVAAGEVRHVAVMGKFPLAEPFRETGQFVPATLPRDLAGRAEELAGAALRALGVRSGCAHTELKLTPDGPRIIEVNGRVGGNVAALLRRASGYDLLRAALGAAAGPAPPDDPPDFRRIAFRRYLPAPPRRAALRRLGGIERIAALPGVDQVDVRAEPGQVLDWRNGTQDCVGLVQGTASDHAELRSLAAEIDALLETEFTVLDGEAVGTR</sequence>
<reference evidence="6 7" key="1">
    <citation type="submission" date="2019-08" db="EMBL/GenBank/DDBJ databases">
        <title>Actinomadura sp. nov. CYP1-5 isolated from mountain soil.</title>
        <authorList>
            <person name="Songsumanus A."/>
            <person name="Kuncharoen N."/>
            <person name="Kudo T."/>
            <person name="Yuki M."/>
            <person name="Igarashi Y."/>
            <person name="Tanasupawat S."/>
        </authorList>
    </citation>
    <scope>NUCLEOTIDE SEQUENCE [LARGE SCALE GENOMIC DNA]</scope>
    <source>
        <strain evidence="6 7">JCM 14158</strain>
    </source>
</reference>
<dbReference type="InterPro" id="IPR052032">
    <property type="entry name" value="ATP-dep_AA_Ligase"/>
</dbReference>
<dbReference type="Proteomes" id="UP000323380">
    <property type="component" value="Unassembled WGS sequence"/>
</dbReference>
<dbReference type="GO" id="GO:0005524">
    <property type="term" value="F:ATP binding"/>
    <property type="evidence" value="ECO:0007669"/>
    <property type="project" value="UniProtKB-UniRule"/>
</dbReference>
<evidence type="ECO:0000256" key="1">
    <source>
        <dbReference type="ARBA" id="ARBA00022598"/>
    </source>
</evidence>
<dbReference type="GO" id="GO:0046872">
    <property type="term" value="F:metal ion binding"/>
    <property type="evidence" value="ECO:0007669"/>
    <property type="project" value="InterPro"/>
</dbReference>
<dbReference type="Gene3D" id="3.30.470.20">
    <property type="entry name" value="ATP-grasp fold, B domain"/>
    <property type="match status" value="1"/>
</dbReference>
<keyword evidence="3 4" id="KW-0067">ATP-binding</keyword>
<organism evidence="6 7">
    <name type="scientific">Actinomadura chibensis</name>
    <dbReference type="NCBI Taxonomy" id="392828"/>
    <lineage>
        <taxon>Bacteria</taxon>
        <taxon>Bacillati</taxon>
        <taxon>Actinomycetota</taxon>
        <taxon>Actinomycetes</taxon>
        <taxon>Streptosporangiales</taxon>
        <taxon>Thermomonosporaceae</taxon>
        <taxon>Actinomadura</taxon>
    </lineage>
</organism>
<accession>A0A5D0NE28</accession>
<dbReference type="STRING" id="1220554.GCA_001552135_02594"/>
<keyword evidence="7" id="KW-1185">Reference proteome</keyword>
<dbReference type="GO" id="GO:0016874">
    <property type="term" value="F:ligase activity"/>
    <property type="evidence" value="ECO:0007669"/>
    <property type="project" value="UniProtKB-KW"/>
</dbReference>
<evidence type="ECO:0000256" key="3">
    <source>
        <dbReference type="ARBA" id="ARBA00022840"/>
    </source>
</evidence>
<dbReference type="AlphaFoldDB" id="A0A5D0NE28"/>
<gene>
    <name evidence="6" type="ORF">FXF69_28805</name>
</gene>
<feature type="domain" description="ATP-grasp" evidence="5">
    <location>
        <begin position="113"/>
        <end position="310"/>
    </location>
</feature>
<comment type="caution">
    <text evidence="6">The sequence shown here is derived from an EMBL/GenBank/DDBJ whole genome shotgun (WGS) entry which is preliminary data.</text>
</comment>
<keyword evidence="2 4" id="KW-0547">Nucleotide-binding</keyword>
<dbReference type="Pfam" id="PF18603">
    <property type="entry name" value="LAL_C2"/>
    <property type="match status" value="1"/>
</dbReference>
<dbReference type="EMBL" id="VSFG01000007">
    <property type="protein sequence ID" value="TYB42784.1"/>
    <property type="molecule type" value="Genomic_DNA"/>
</dbReference>
<dbReference type="InterPro" id="IPR003806">
    <property type="entry name" value="ATP-grasp_PylC-type"/>
</dbReference>
<name>A0A5D0NE28_9ACTN</name>